<organism evidence="3 4">
    <name type="scientific">Candidula unifasciata</name>
    <dbReference type="NCBI Taxonomy" id="100452"/>
    <lineage>
        <taxon>Eukaryota</taxon>
        <taxon>Metazoa</taxon>
        <taxon>Spiralia</taxon>
        <taxon>Lophotrochozoa</taxon>
        <taxon>Mollusca</taxon>
        <taxon>Gastropoda</taxon>
        <taxon>Heterobranchia</taxon>
        <taxon>Euthyneura</taxon>
        <taxon>Panpulmonata</taxon>
        <taxon>Eupulmonata</taxon>
        <taxon>Stylommatophora</taxon>
        <taxon>Helicina</taxon>
        <taxon>Helicoidea</taxon>
        <taxon>Geomitridae</taxon>
        <taxon>Candidula</taxon>
    </lineage>
</organism>
<dbReference type="InterPro" id="IPR013216">
    <property type="entry name" value="Methyltransf_11"/>
</dbReference>
<dbReference type="Proteomes" id="UP000678393">
    <property type="component" value="Unassembled WGS sequence"/>
</dbReference>
<keyword evidence="4" id="KW-1185">Reference proteome</keyword>
<dbReference type="Pfam" id="PF08241">
    <property type="entry name" value="Methyltransf_11"/>
    <property type="match status" value="1"/>
</dbReference>
<dbReference type="EMBL" id="CAJHNH020002281">
    <property type="protein sequence ID" value="CAG5126196.1"/>
    <property type="molecule type" value="Genomic_DNA"/>
</dbReference>
<dbReference type="SUPFAM" id="SSF53335">
    <property type="entry name" value="S-adenosyl-L-methionine-dependent methyltransferases"/>
    <property type="match status" value="1"/>
</dbReference>
<keyword evidence="1" id="KW-0812">Transmembrane</keyword>
<sequence>MAELDSRLSYVLYYFILPAVVVYLVAVYVFGITRHKLHHLMHGFIGNWMHRKLFLEVKKILFQGMQDLKEKAQRDLDVLEIGVGGGENFKFYPKGTNLTCLDPHSHPHREAQFKKHLEECGDHVKVVGFVKNFAEDMSDIKDNTFDAVVCTVCHGGTFFFLEHVAGKKGTFIRRLQNLLQLIRPADKGNINRETWSFLDQSNFSQVQYEHYTAKTWFFFFMKPCLYGTAVK</sequence>
<reference evidence="3" key="1">
    <citation type="submission" date="2021-04" db="EMBL/GenBank/DDBJ databases">
        <authorList>
            <consortium name="Molecular Ecology Group"/>
        </authorList>
    </citation>
    <scope>NUCLEOTIDE SEQUENCE</scope>
</reference>
<keyword evidence="1" id="KW-0472">Membrane</keyword>
<dbReference type="GO" id="GO:0008757">
    <property type="term" value="F:S-adenosylmethionine-dependent methyltransferase activity"/>
    <property type="evidence" value="ECO:0007669"/>
    <property type="project" value="InterPro"/>
</dbReference>
<dbReference type="InterPro" id="IPR029063">
    <property type="entry name" value="SAM-dependent_MTases_sf"/>
</dbReference>
<dbReference type="PANTHER" id="PTHR45036:SF1">
    <property type="entry name" value="METHYLTRANSFERASE LIKE 7A"/>
    <property type="match status" value="1"/>
</dbReference>
<evidence type="ECO:0000259" key="2">
    <source>
        <dbReference type="Pfam" id="PF08241"/>
    </source>
</evidence>
<proteinExistence type="predicted"/>
<accession>A0A8S3ZGI7</accession>
<feature type="transmembrane region" description="Helical" evidence="1">
    <location>
        <begin position="12"/>
        <end position="31"/>
    </location>
</feature>
<keyword evidence="1" id="KW-1133">Transmembrane helix</keyword>
<dbReference type="AlphaFoldDB" id="A0A8S3ZGI7"/>
<evidence type="ECO:0000313" key="4">
    <source>
        <dbReference type="Proteomes" id="UP000678393"/>
    </source>
</evidence>
<feature type="domain" description="Methyltransferase type 11" evidence="2">
    <location>
        <begin position="79"/>
        <end position="152"/>
    </location>
</feature>
<gene>
    <name evidence="3" type="ORF">CUNI_LOCUS11754</name>
</gene>
<dbReference type="OrthoDB" id="416496at2759"/>
<protein>
    <recommendedName>
        <fullName evidence="2">Methyltransferase type 11 domain-containing protein</fullName>
    </recommendedName>
</protein>
<name>A0A8S3ZGI7_9EUPU</name>
<dbReference type="InterPro" id="IPR052356">
    <property type="entry name" value="Thiol_S-MT"/>
</dbReference>
<dbReference type="Gene3D" id="3.40.50.150">
    <property type="entry name" value="Vaccinia Virus protein VP39"/>
    <property type="match status" value="1"/>
</dbReference>
<dbReference type="PANTHER" id="PTHR45036">
    <property type="entry name" value="METHYLTRANSFERASE LIKE 7B"/>
    <property type="match status" value="1"/>
</dbReference>
<comment type="caution">
    <text evidence="3">The sequence shown here is derived from an EMBL/GenBank/DDBJ whole genome shotgun (WGS) entry which is preliminary data.</text>
</comment>
<evidence type="ECO:0000313" key="3">
    <source>
        <dbReference type="EMBL" id="CAG5126196.1"/>
    </source>
</evidence>
<evidence type="ECO:0000256" key="1">
    <source>
        <dbReference type="SAM" id="Phobius"/>
    </source>
</evidence>